<protein>
    <recommendedName>
        <fullName evidence="2">Importin-9 central HEAT repeats domain-containing protein</fullName>
    </recommendedName>
</protein>
<dbReference type="Gene3D" id="1.25.10.10">
    <property type="entry name" value="Leucine-rich Repeat Variant"/>
    <property type="match status" value="1"/>
</dbReference>
<dbReference type="InterPro" id="IPR056840">
    <property type="entry name" value="HEAT_IPO9_central"/>
</dbReference>
<evidence type="ECO:0000259" key="2">
    <source>
        <dbReference type="Pfam" id="PF25018"/>
    </source>
</evidence>
<dbReference type="InterPro" id="IPR011989">
    <property type="entry name" value="ARM-like"/>
</dbReference>
<feature type="domain" description="Importin-9 central HEAT repeats" evidence="2">
    <location>
        <begin position="25"/>
        <end position="261"/>
    </location>
</feature>
<keyword evidence="4" id="KW-1185">Reference proteome</keyword>
<keyword evidence="1" id="KW-0813">Transport</keyword>
<name>A0AAV0R866_9ROSI</name>
<reference evidence="3" key="1">
    <citation type="submission" date="2022-08" db="EMBL/GenBank/DDBJ databases">
        <authorList>
            <person name="Gutierrez-Valencia J."/>
        </authorList>
    </citation>
    <scope>NUCLEOTIDE SEQUENCE</scope>
</reference>
<dbReference type="GO" id="GO:0005829">
    <property type="term" value="C:cytosol"/>
    <property type="evidence" value="ECO:0007669"/>
    <property type="project" value="TreeGrafter"/>
</dbReference>
<sequence length="593" mass="65355">FIGQLLEFLLTIVGSARLRKVVLSNVKQLVYHTITLLQMTEQQVHTWSVDANQFVADEDDETHSCRVSGALLLEEVINSCGVEGINAIVDATRERFNESQQEQVAGSSVWWRLREATLYTLTSVSDQLLEAEDYGVTNFFLGKLIESLVAEDIRIGILSYSSFHSHIFSLHLLYAIPISHMVLEQFLYAAMKAVGMDVPPPVKVGACRALSKLLPEANKEVVQPQLIGLLSSLTDLLQQASDETLHLVLETLQAAIKSSAKVSGPIESIISPVILNVWASHISDPFIGIDEIEVLEAIKNAPGGIHPLVSRVLPHVGPILNKPREQPEGLVARSLDLVTMLLKNAPMDVVRVLYDVCFNAVTRIVLQNDDHSELQNATQCLAAFISGGRQEVLAWAADSRFAMRSLLDVASRLLDPNLDSSGSLFVGNYILQLILHLPLQMAQHTSDLITALVRRMQSSQIAGLRSSLIVLFAKMVHMSAPNVEKFIDLLVSIPAADHDNAFVYVMSEWTKQQGEIQGAYQIKVTTSALALLLSTSHPQLGKVYVQGHLIKSTEGITTRSKAKVTPEKWTMVALLFKIASLLADTLLEMHEQF</sequence>
<evidence type="ECO:0000313" key="4">
    <source>
        <dbReference type="Proteomes" id="UP001154282"/>
    </source>
</evidence>
<proteinExistence type="predicted"/>
<dbReference type="GO" id="GO:0006606">
    <property type="term" value="P:protein import into nucleus"/>
    <property type="evidence" value="ECO:0007669"/>
    <property type="project" value="TreeGrafter"/>
</dbReference>
<keyword evidence="1" id="KW-0653">Protein transport</keyword>
<dbReference type="Pfam" id="PF25018">
    <property type="entry name" value="HEAT_IPO9_c"/>
    <property type="match status" value="1"/>
</dbReference>
<dbReference type="SUPFAM" id="SSF48371">
    <property type="entry name" value="ARM repeat"/>
    <property type="match status" value="1"/>
</dbReference>
<dbReference type="EMBL" id="CAMGYJ010000010">
    <property type="protein sequence ID" value="CAI0552697.1"/>
    <property type="molecule type" value="Genomic_DNA"/>
</dbReference>
<dbReference type="GO" id="GO:0005635">
    <property type="term" value="C:nuclear envelope"/>
    <property type="evidence" value="ECO:0007669"/>
    <property type="project" value="TreeGrafter"/>
</dbReference>
<dbReference type="AlphaFoldDB" id="A0AAV0R866"/>
<accession>A0AAV0R866</accession>
<dbReference type="Proteomes" id="UP001154282">
    <property type="component" value="Unassembled WGS sequence"/>
</dbReference>
<organism evidence="3 4">
    <name type="scientific">Linum tenue</name>
    <dbReference type="NCBI Taxonomy" id="586396"/>
    <lineage>
        <taxon>Eukaryota</taxon>
        <taxon>Viridiplantae</taxon>
        <taxon>Streptophyta</taxon>
        <taxon>Embryophyta</taxon>
        <taxon>Tracheophyta</taxon>
        <taxon>Spermatophyta</taxon>
        <taxon>Magnoliopsida</taxon>
        <taxon>eudicotyledons</taxon>
        <taxon>Gunneridae</taxon>
        <taxon>Pentapetalae</taxon>
        <taxon>rosids</taxon>
        <taxon>fabids</taxon>
        <taxon>Malpighiales</taxon>
        <taxon>Linaceae</taxon>
        <taxon>Linum</taxon>
    </lineage>
</organism>
<dbReference type="InterPro" id="IPR016024">
    <property type="entry name" value="ARM-type_fold"/>
</dbReference>
<gene>
    <name evidence="3" type="ORF">LITE_LOCUS46553</name>
</gene>
<evidence type="ECO:0000313" key="3">
    <source>
        <dbReference type="EMBL" id="CAI0552697.1"/>
    </source>
</evidence>
<feature type="non-terminal residue" evidence="3">
    <location>
        <position position="1"/>
    </location>
</feature>
<comment type="caution">
    <text evidence="3">The sequence shown here is derived from an EMBL/GenBank/DDBJ whole genome shotgun (WGS) entry which is preliminary data.</text>
</comment>
<evidence type="ECO:0000256" key="1">
    <source>
        <dbReference type="ARBA" id="ARBA00022927"/>
    </source>
</evidence>
<dbReference type="PANTHER" id="PTHR10997:SF9">
    <property type="entry name" value="IMPORTIN-9"/>
    <property type="match status" value="1"/>
</dbReference>
<dbReference type="PANTHER" id="PTHR10997">
    <property type="entry name" value="IMPORTIN-7, 8, 11"/>
    <property type="match status" value="1"/>
</dbReference>